<dbReference type="AlphaFoldDB" id="A0A7L4AHP0"/>
<keyword evidence="2" id="KW-0548">Nucleotidyltransferase</keyword>
<reference evidence="8 9" key="1">
    <citation type="submission" date="2019-09" db="EMBL/GenBank/DDBJ databases">
        <title>Bird 10,000 Genomes (B10K) Project - Family phase.</title>
        <authorList>
            <person name="Zhang G."/>
        </authorList>
    </citation>
    <scope>NUCLEOTIDE SEQUENCE [LARGE SCALE GENOMIC DNA]</scope>
    <source>
        <strain evidence="8">B10K-DU-010-60</strain>
        <tissue evidence="8">Muscle</tissue>
    </source>
</reference>
<keyword evidence="5" id="KW-0378">Hydrolase</keyword>
<evidence type="ECO:0000313" key="8">
    <source>
        <dbReference type="EMBL" id="NXW24712.1"/>
    </source>
</evidence>
<evidence type="ECO:0000256" key="5">
    <source>
        <dbReference type="ARBA" id="ARBA00022801"/>
    </source>
</evidence>
<organism evidence="8 9">
    <name type="scientific">Circaetus pectoralis</name>
    <name type="common">black-chested snake-eagle</name>
    <dbReference type="NCBI Taxonomy" id="321084"/>
    <lineage>
        <taxon>Eukaryota</taxon>
        <taxon>Metazoa</taxon>
        <taxon>Chordata</taxon>
        <taxon>Craniata</taxon>
        <taxon>Vertebrata</taxon>
        <taxon>Euteleostomi</taxon>
        <taxon>Archelosauria</taxon>
        <taxon>Archosauria</taxon>
        <taxon>Dinosauria</taxon>
        <taxon>Saurischia</taxon>
        <taxon>Theropoda</taxon>
        <taxon>Coelurosauria</taxon>
        <taxon>Aves</taxon>
        <taxon>Neognathae</taxon>
        <taxon>Neoaves</taxon>
        <taxon>Telluraves</taxon>
        <taxon>Accipitrimorphae</taxon>
        <taxon>Accipitriformes</taxon>
        <taxon>Accipitridae</taxon>
        <taxon>Accipitrinae</taxon>
        <taxon>Circaetus</taxon>
    </lineage>
</organism>
<comment type="caution">
    <text evidence="8">The sequence shown here is derived from an EMBL/GenBank/DDBJ whole genome shotgun (WGS) entry which is preliminary data.</text>
</comment>
<evidence type="ECO:0000256" key="6">
    <source>
        <dbReference type="ARBA" id="ARBA00022918"/>
    </source>
</evidence>
<evidence type="ECO:0000259" key="7">
    <source>
        <dbReference type="Pfam" id="PF06817"/>
    </source>
</evidence>
<dbReference type="EMBL" id="VZZV01001259">
    <property type="protein sequence ID" value="NXW24712.1"/>
    <property type="molecule type" value="Genomic_DNA"/>
</dbReference>
<proteinExistence type="predicted"/>
<evidence type="ECO:0000256" key="4">
    <source>
        <dbReference type="ARBA" id="ARBA00022759"/>
    </source>
</evidence>
<dbReference type="Pfam" id="PF06817">
    <property type="entry name" value="RVT_thumb"/>
    <property type="match status" value="1"/>
</dbReference>
<accession>A0A7L4AHP0</accession>
<dbReference type="GO" id="GO:0003964">
    <property type="term" value="F:RNA-directed DNA polymerase activity"/>
    <property type="evidence" value="ECO:0007669"/>
    <property type="project" value="UniProtKB-KW"/>
</dbReference>
<dbReference type="InterPro" id="IPR043128">
    <property type="entry name" value="Rev_trsase/Diguanyl_cyclase"/>
</dbReference>
<dbReference type="GO" id="GO:0016787">
    <property type="term" value="F:hydrolase activity"/>
    <property type="evidence" value="ECO:0007669"/>
    <property type="project" value="UniProtKB-KW"/>
</dbReference>
<dbReference type="Gene3D" id="3.30.70.270">
    <property type="match status" value="1"/>
</dbReference>
<evidence type="ECO:0000256" key="3">
    <source>
        <dbReference type="ARBA" id="ARBA00022722"/>
    </source>
</evidence>
<dbReference type="GO" id="GO:0035613">
    <property type="term" value="F:RNA stem-loop binding"/>
    <property type="evidence" value="ECO:0007669"/>
    <property type="project" value="TreeGrafter"/>
</dbReference>
<dbReference type="Proteomes" id="UP000562238">
    <property type="component" value="Unassembled WGS sequence"/>
</dbReference>
<keyword evidence="3" id="KW-0540">Nuclease</keyword>
<feature type="domain" description="Reverse transcriptase thumb" evidence="7">
    <location>
        <begin position="16"/>
        <end position="55"/>
    </location>
</feature>
<gene>
    <name evidence="8" type="primary">Ervk18_4</name>
    <name evidence="8" type="ORF">CIRPEC_R15913</name>
</gene>
<dbReference type="InterPro" id="IPR043502">
    <property type="entry name" value="DNA/RNA_pol_sf"/>
</dbReference>
<keyword evidence="4" id="KW-0255">Endonuclease</keyword>
<keyword evidence="6" id="KW-0695">RNA-directed DNA polymerase</keyword>
<name>A0A7L4AHP0_9AVES</name>
<dbReference type="SUPFAM" id="SSF56672">
    <property type="entry name" value="DNA/RNA polymerases"/>
    <property type="match status" value="1"/>
</dbReference>
<dbReference type="PANTHER" id="PTHR41694:SF3">
    <property type="entry name" value="RNA-DIRECTED DNA POLYMERASE-RELATED"/>
    <property type="match status" value="1"/>
</dbReference>
<dbReference type="GO" id="GO:0004519">
    <property type="term" value="F:endonuclease activity"/>
    <property type="evidence" value="ECO:0007669"/>
    <property type="project" value="UniProtKB-KW"/>
</dbReference>
<dbReference type="PANTHER" id="PTHR41694">
    <property type="entry name" value="ENDOGENOUS RETROVIRUS GROUP K MEMBER POL PROTEIN"/>
    <property type="match status" value="1"/>
</dbReference>
<evidence type="ECO:0000256" key="2">
    <source>
        <dbReference type="ARBA" id="ARBA00022695"/>
    </source>
</evidence>
<keyword evidence="9" id="KW-1185">Reference proteome</keyword>
<protein>
    <submittedName>
        <fullName evidence="8">POK18 protein</fullName>
    </submittedName>
</protein>
<evidence type="ECO:0000256" key="1">
    <source>
        <dbReference type="ARBA" id="ARBA00022679"/>
    </source>
</evidence>
<feature type="non-terminal residue" evidence="8">
    <location>
        <position position="56"/>
    </location>
</feature>
<feature type="non-terminal residue" evidence="8">
    <location>
        <position position="1"/>
    </location>
</feature>
<dbReference type="InterPro" id="IPR010661">
    <property type="entry name" value="RVT_thumb"/>
</dbReference>
<keyword evidence="1" id="KW-0808">Transferase</keyword>
<evidence type="ECO:0000313" key="9">
    <source>
        <dbReference type="Proteomes" id="UP000562238"/>
    </source>
</evidence>
<sequence>PWSYLGWKITQTAIFPQKLQLRTEIKTLNDVQKLVGDLNWVRNICGITNEEMSPLL</sequence>